<protein>
    <submittedName>
        <fullName evidence="1">Uncharacterized protein</fullName>
    </submittedName>
</protein>
<evidence type="ECO:0000313" key="2">
    <source>
        <dbReference type="Proteomes" id="UP000029549"/>
    </source>
</evidence>
<organism evidence="1 2">
    <name type="scientific">Comamonas thiooxydans</name>
    <dbReference type="NCBI Taxonomy" id="363952"/>
    <lineage>
        <taxon>Bacteria</taxon>
        <taxon>Pseudomonadati</taxon>
        <taxon>Pseudomonadota</taxon>
        <taxon>Betaproteobacteria</taxon>
        <taxon>Burkholderiales</taxon>
        <taxon>Comamonadaceae</taxon>
        <taxon>Comamonas</taxon>
    </lineage>
</organism>
<dbReference type="EMBL" id="AWTP01000121">
    <property type="protein sequence ID" value="KGH09753.1"/>
    <property type="molecule type" value="Genomic_DNA"/>
</dbReference>
<reference evidence="1 2" key="1">
    <citation type="submission" date="2013-09" db="EMBL/GenBank/DDBJ databases">
        <title>High correlation between genotypes and phenotypes of environmental bacteria Comamonas testosteroni strains.</title>
        <authorList>
            <person name="Liu L."/>
            <person name="Zhu W."/>
            <person name="Xia X."/>
            <person name="Xu B."/>
            <person name="Luo M."/>
            <person name="Wang G."/>
        </authorList>
    </citation>
    <scope>NUCLEOTIDE SEQUENCE [LARGE SCALE GENOMIC DNA]</scope>
    <source>
        <strain evidence="1 2">DF2</strain>
    </source>
</reference>
<dbReference type="AlphaFoldDB" id="A0A096E2I4"/>
<gene>
    <name evidence="1" type="ORF">P608_16590</name>
</gene>
<proteinExistence type="predicted"/>
<keyword evidence="2" id="KW-1185">Reference proteome</keyword>
<evidence type="ECO:0000313" key="1">
    <source>
        <dbReference type="EMBL" id="KGH09753.1"/>
    </source>
</evidence>
<sequence length="256" mass="28531">MSDAVQNDLHRKHKEFSMSHVAAKMVTGALVALSGFASAQTQQPSAAPKPLPSPATQVLVPQGVYAQIDTRLGQEALRLLSQGTPQQQQAVLERIRAAPERFQPPVFYVLSQTLFKAGLRDEAAFWFYAGQLRARFDANRCADVTARQAVDVMNQSYGAPINRHLFQDLDKAQELIAKVVDWDRRTPHAYDPHWINLHGMQAVQASRDPQLAARLTMESLSLPAAQWPSLAEQTRTKYLQGYQEAISQLKAESKSK</sequence>
<accession>A0A096E2I4</accession>
<name>A0A096E2I4_9BURK</name>
<comment type="caution">
    <text evidence="1">The sequence shown here is derived from an EMBL/GenBank/DDBJ whole genome shotgun (WGS) entry which is preliminary data.</text>
</comment>
<dbReference type="Proteomes" id="UP000029549">
    <property type="component" value="Unassembled WGS sequence"/>
</dbReference>